<comment type="subcellular location">
    <subcellularLocation>
        <location evidence="2">Cell inner membrane</location>
        <topology evidence="2">Multi-pass membrane protein</topology>
    </subcellularLocation>
</comment>
<keyword evidence="6 15" id="KW-1003">Cell membrane</keyword>
<evidence type="ECO:0000256" key="9">
    <source>
        <dbReference type="ARBA" id="ARBA00022857"/>
    </source>
</evidence>
<keyword evidence="13 15" id="KW-0472">Membrane</keyword>
<feature type="transmembrane region" description="Helical" evidence="16">
    <location>
        <begin position="6"/>
        <end position="23"/>
    </location>
</feature>
<organism evidence="18 19">
    <name type="scientific">Pseudonocardia humida</name>
    <dbReference type="NCBI Taxonomy" id="2800819"/>
    <lineage>
        <taxon>Bacteria</taxon>
        <taxon>Bacillati</taxon>
        <taxon>Actinomycetota</taxon>
        <taxon>Actinomycetes</taxon>
        <taxon>Pseudonocardiales</taxon>
        <taxon>Pseudonocardiaceae</taxon>
        <taxon>Pseudonocardia</taxon>
    </lineage>
</organism>
<keyword evidence="11 16" id="KW-1133">Transmembrane helix</keyword>
<evidence type="ECO:0000313" key="18">
    <source>
        <dbReference type="EMBL" id="MCO1654955.1"/>
    </source>
</evidence>
<gene>
    <name evidence="18" type="ORF">KDL28_07770</name>
</gene>
<keyword evidence="8 16" id="KW-0812">Transmembrane</keyword>
<feature type="transmembrane region" description="Helical" evidence="16">
    <location>
        <begin position="114"/>
        <end position="139"/>
    </location>
</feature>
<evidence type="ECO:0000256" key="4">
    <source>
        <dbReference type="ARBA" id="ARBA00012943"/>
    </source>
</evidence>
<evidence type="ECO:0000256" key="12">
    <source>
        <dbReference type="ARBA" id="ARBA00023027"/>
    </source>
</evidence>
<dbReference type="PANTHER" id="PTHR44758:SF1">
    <property type="entry name" value="NAD(P) TRANSHYDROGENASE SUBUNIT BETA"/>
    <property type="match status" value="1"/>
</dbReference>
<feature type="transmembrane region" description="Helical" evidence="16">
    <location>
        <begin position="55"/>
        <end position="73"/>
    </location>
</feature>
<comment type="catalytic activity">
    <reaction evidence="14 15">
        <text>NAD(+) + NADPH + H(+)(in) = NADH + NADP(+) + H(+)(out)</text>
        <dbReference type="Rhea" id="RHEA:47992"/>
        <dbReference type="ChEBI" id="CHEBI:15378"/>
        <dbReference type="ChEBI" id="CHEBI:57540"/>
        <dbReference type="ChEBI" id="CHEBI:57783"/>
        <dbReference type="ChEBI" id="CHEBI:57945"/>
        <dbReference type="ChEBI" id="CHEBI:58349"/>
        <dbReference type="EC" id="7.1.1.1"/>
    </reaction>
</comment>
<evidence type="ECO:0000256" key="8">
    <source>
        <dbReference type="ARBA" id="ARBA00022692"/>
    </source>
</evidence>
<comment type="caution">
    <text evidence="18">The sequence shown here is derived from an EMBL/GenBank/DDBJ whole genome shotgun (WGS) entry which is preliminary data.</text>
</comment>
<dbReference type="RefSeq" id="WP_252436792.1">
    <property type="nucleotide sequence ID" value="NZ_JAGSOV010000017.1"/>
</dbReference>
<dbReference type="Proteomes" id="UP001165283">
    <property type="component" value="Unassembled WGS sequence"/>
</dbReference>
<feature type="transmembrane region" description="Helical" evidence="16">
    <location>
        <begin position="183"/>
        <end position="203"/>
    </location>
</feature>
<dbReference type="InterPro" id="IPR012136">
    <property type="entry name" value="NADH_DH_b"/>
</dbReference>
<evidence type="ECO:0000256" key="14">
    <source>
        <dbReference type="ARBA" id="ARBA00048202"/>
    </source>
</evidence>
<evidence type="ECO:0000259" key="17">
    <source>
        <dbReference type="Pfam" id="PF02233"/>
    </source>
</evidence>
<evidence type="ECO:0000256" key="15">
    <source>
        <dbReference type="PIRNR" id="PIRNR000204"/>
    </source>
</evidence>
<dbReference type="PIRSF" id="PIRSF000204">
    <property type="entry name" value="PNTB"/>
    <property type="match status" value="1"/>
</dbReference>
<keyword evidence="7 15" id="KW-0997">Cell inner membrane</keyword>
<evidence type="ECO:0000256" key="5">
    <source>
        <dbReference type="ARBA" id="ARBA00014581"/>
    </source>
</evidence>
<dbReference type="SUPFAM" id="SSF52467">
    <property type="entry name" value="DHS-like NAD/FAD-binding domain"/>
    <property type="match status" value="1"/>
</dbReference>
<proteinExistence type="inferred from homology"/>
<dbReference type="Pfam" id="PF02233">
    <property type="entry name" value="PNTB"/>
    <property type="match status" value="1"/>
</dbReference>
<evidence type="ECO:0000256" key="3">
    <source>
        <dbReference type="ARBA" id="ARBA00007919"/>
    </source>
</evidence>
<feature type="domain" description="NADP transhydrogenase beta-like" evidence="17">
    <location>
        <begin position="7"/>
        <end position="455"/>
    </location>
</feature>
<accession>A0ABT0ZW28</accession>
<feature type="transmembrane region" description="Helical" evidence="16">
    <location>
        <begin position="210"/>
        <end position="230"/>
    </location>
</feature>
<feature type="transmembrane region" description="Helical" evidence="16">
    <location>
        <begin position="159"/>
        <end position="177"/>
    </location>
</feature>
<feature type="transmembrane region" description="Helical" evidence="16">
    <location>
        <begin position="85"/>
        <end position="102"/>
    </location>
</feature>
<reference evidence="18" key="1">
    <citation type="submission" date="2021-04" db="EMBL/GenBank/DDBJ databases">
        <title>Pseudonocardia sp. nov., isolated from sandy soil of mangrove forest.</title>
        <authorList>
            <person name="Zan Z."/>
            <person name="Huang R."/>
            <person name="Liu W."/>
        </authorList>
    </citation>
    <scope>NUCLEOTIDE SEQUENCE</scope>
    <source>
        <strain evidence="18">S2-4</strain>
    </source>
</reference>
<feature type="transmembrane region" description="Helical" evidence="16">
    <location>
        <begin position="30"/>
        <end position="49"/>
    </location>
</feature>
<name>A0ABT0ZW28_9PSEU</name>
<keyword evidence="19" id="KW-1185">Reference proteome</keyword>
<keyword evidence="10 15" id="KW-1278">Translocase</keyword>
<evidence type="ECO:0000256" key="7">
    <source>
        <dbReference type="ARBA" id="ARBA00022519"/>
    </source>
</evidence>
<dbReference type="EMBL" id="JAGSOV010000017">
    <property type="protein sequence ID" value="MCO1654955.1"/>
    <property type="molecule type" value="Genomic_DNA"/>
</dbReference>
<dbReference type="InterPro" id="IPR034300">
    <property type="entry name" value="PNTB-like"/>
</dbReference>
<comment type="similarity">
    <text evidence="3 15">Belongs to the PNT beta subunit family.</text>
</comment>
<evidence type="ECO:0000256" key="2">
    <source>
        <dbReference type="ARBA" id="ARBA00004429"/>
    </source>
</evidence>
<evidence type="ECO:0000256" key="13">
    <source>
        <dbReference type="ARBA" id="ARBA00023136"/>
    </source>
</evidence>
<evidence type="ECO:0000256" key="16">
    <source>
        <dbReference type="SAM" id="Phobius"/>
    </source>
</evidence>
<comment type="function">
    <text evidence="1 15">The transhydrogenation between NADH and NADP is coupled to respiration and ATP hydrolysis and functions as a proton pump across the membrane.</text>
</comment>
<evidence type="ECO:0000256" key="6">
    <source>
        <dbReference type="ARBA" id="ARBA00022475"/>
    </source>
</evidence>
<protein>
    <recommendedName>
        <fullName evidence="5 15">NAD(P) transhydrogenase subunit beta</fullName>
        <ecNumber evidence="4 15">7.1.1.1</ecNumber>
    </recommendedName>
    <alternativeName>
        <fullName evidence="15">Nicotinamide nucleotide transhydrogenase subunit beta</fullName>
    </alternativeName>
</protein>
<dbReference type="InterPro" id="IPR029035">
    <property type="entry name" value="DHS-like_NAD/FAD-binding_dom"/>
</dbReference>
<dbReference type="EC" id="7.1.1.1" evidence="4 15"/>
<feature type="transmembrane region" description="Helical" evidence="16">
    <location>
        <begin position="236"/>
        <end position="254"/>
    </location>
</feature>
<evidence type="ECO:0000313" key="19">
    <source>
        <dbReference type="Proteomes" id="UP001165283"/>
    </source>
</evidence>
<evidence type="ECO:0000256" key="10">
    <source>
        <dbReference type="ARBA" id="ARBA00022967"/>
    </source>
</evidence>
<keyword evidence="9 15" id="KW-0521">NADP</keyword>
<dbReference type="PANTHER" id="PTHR44758">
    <property type="entry name" value="NAD(P) TRANSHYDROGENASE SUBUNIT BETA"/>
    <property type="match status" value="1"/>
</dbReference>
<dbReference type="Gene3D" id="3.40.50.1220">
    <property type="entry name" value="TPP-binding domain"/>
    <property type="match status" value="1"/>
</dbReference>
<keyword evidence="12 15" id="KW-0520">NAD</keyword>
<sequence>MDIIVPILYIISFALFIYGLMGLTGPKTAVRGNLIAAVGMTIAVVATLLQVEHNWVLIIVGLVVGAALGVPSARQVKMTAMPQMVALFNGVGGGAVALIAWSEFRTSDGFATEAGYVVVASMFAAIVGSISFWGSLIAFGKLQEILPGRPIGLGAAQQFVNGLLLLGAIACAVVAGLGGAPEIWIVLLLVLAAVLGVLVVLPIGGADMPVVISLLNAMTGLSAAAAGLALDNTAMIVAGMIVGASGSILTNLMAKAMNRSIPAIVAGGFGGTTTLPGADDGVDRTVTSTSAADAAVQMAYASQVIVVPGYGMAVAQAQHAVKDMAKLLESKGVEVKYAIHPVAGRMPGHMNVLLAEADVSYDALKEMDEINDEFARTDVTLVIGANDVTNPAARNDPSSPIHGMPILNVDESRSVIVLKRSMSSGFAGIDNPLFYAENTSMLFGDAKKSVAEVTEELKAL</sequence>
<evidence type="ECO:0000256" key="1">
    <source>
        <dbReference type="ARBA" id="ARBA00003943"/>
    </source>
</evidence>
<evidence type="ECO:0000256" key="11">
    <source>
        <dbReference type="ARBA" id="ARBA00022989"/>
    </source>
</evidence>